<dbReference type="Gene3D" id="3.40.50.720">
    <property type="entry name" value="NAD(P)-binding Rossmann-like Domain"/>
    <property type="match status" value="1"/>
</dbReference>
<dbReference type="PANTHER" id="PTHR24320:SF272">
    <property type="entry name" value="NAD(P)-BINDING ROSSMANN-FOLD SUPERFAMILY PROTEIN"/>
    <property type="match status" value="1"/>
</dbReference>
<dbReference type="InterPro" id="IPR002347">
    <property type="entry name" value="SDR_fam"/>
</dbReference>
<comment type="similarity">
    <text evidence="1">Belongs to the short-chain dehydrogenases/reductases (SDR) family.</text>
</comment>
<proteinExistence type="inferred from homology"/>
<evidence type="ECO:0000313" key="3">
    <source>
        <dbReference type="EMBL" id="PSN59359.1"/>
    </source>
</evidence>
<dbReference type="Proteomes" id="UP000240883">
    <property type="component" value="Unassembled WGS sequence"/>
</dbReference>
<dbReference type="STRING" id="1448308.A0A2T2N1W9"/>
<dbReference type="GO" id="GO:0016491">
    <property type="term" value="F:oxidoreductase activity"/>
    <property type="evidence" value="ECO:0007669"/>
    <property type="project" value="UniProtKB-KW"/>
</dbReference>
<keyword evidence="4" id="KW-1185">Reference proteome</keyword>
<dbReference type="InterPro" id="IPR036291">
    <property type="entry name" value="NAD(P)-bd_dom_sf"/>
</dbReference>
<sequence length="343" mass="36646">MSNPLVPYAEHYLQPNGPGDARPTALQVIHDNDLVGKWTGKVVLVTGGTSGIGIETARALFATNADVFITARDLDKASRVIDDIRKSTQGNGRLEAIEMDMDKLASVKAAAHAFLVKSSKLNVLVNNAGIMGLPERSTTADGFERQFGVNHLAHFTLTALLLPALLKSTSPTFNSRVIMLSSSGHRYSPVRLADPGLTQDYDAWTSYGQSKTANLWTANYIDRTYGARGVHALAVHPGAILTPLYVHVQSVPSDMPNDWQNDAAAQAFMQSCEQGASTSTWAATATALEGVGGKYLCNCGVGGPAKDLTSILDSGYAPHAFDEEGEVKLWSLSCELANVQVEV</sequence>
<dbReference type="OrthoDB" id="191139at2759"/>
<dbReference type="Pfam" id="PF00106">
    <property type="entry name" value="adh_short"/>
    <property type="match status" value="1"/>
</dbReference>
<organism evidence="3 4">
    <name type="scientific">Corynespora cassiicola Philippines</name>
    <dbReference type="NCBI Taxonomy" id="1448308"/>
    <lineage>
        <taxon>Eukaryota</taxon>
        <taxon>Fungi</taxon>
        <taxon>Dikarya</taxon>
        <taxon>Ascomycota</taxon>
        <taxon>Pezizomycotina</taxon>
        <taxon>Dothideomycetes</taxon>
        <taxon>Pleosporomycetidae</taxon>
        <taxon>Pleosporales</taxon>
        <taxon>Corynesporascaceae</taxon>
        <taxon>Corynespora</taxon>
    </lineage>
</organism>
<dbReference type="PRINTS" id="PR00081">
    <property type="entry name" value="GDHRDH"/>
</dbReference>
<dbReference type="PANTHER" id="PTHR24320">
    <property type="entry name" value="RETINOL DEHYDROGENASE"/>
    <property type="match status" value="1"/>
</dbReference>
<gene>
    <name evidence="3" type="ORF">BS50DRAFT_580081</name>
</gene>
<reference evidence="3 4" key="1">
    <citation type="journal article" date="2018" name="Front. Microbiol.">
        <title>Genome-Wide Analysis of Corynespora cassiicola Leaf Fall Disease Putative Effectors.</title>
        <authorList>
            <person name="Lopez D."/>
            <person name="Ribeiro S."/>
            <person name="Label P."/>
            <person name="Fumanal B."/>
            <person name="Venisse J.S."/>
            <person name="Kohler A."/>
            <person name="de Oliveira R.R."/>
            <person name="Labutti K."/>
            <person name="Lipzen A."/>
            <person name="Lail K."/>
            <person name="Bauer D."/>
            <person name="Ohm R.A."/>
            <person name="Barry K.W."/>
            <person name="Spatafora J."/>
            <person name="Grigoriev I.V."/>
            <person name="Martin F.M."/>
            <person name="Pujade-Renaud V."/>
        </authorList>
    </citation>
    <scope>NUCLEOTIDE SEQUENCE [LARGE SCALE GENOMIC DNA]</scope>
    <source>
        <strain evidence="3 4">Philippines</strain>
    </source>
</reference>
<dbReference type="SUPFAM" id="SSF51735">
    <property type="entry name" value="NAD(P)-binding Rossmann-fold domains"/>
    <property type="match status" value="1"/>
</dbReference>
<dbReference type="EMBL" id="KZ678157">
    <property type="protein sequence ID" value="PSN59359.1"/>
    <property type="molecule type" value="Genomic_DNA"/>
</dbReference>
<evidence type="ECO:0000256" key="2">
    <source>
        <dbReference type="ARBA" id="ARBA00023002"/>
    </source>
</evidence>
<accession>A0A2T2N1W9</accession>
<dbReference type="AlphaFoldDB" id="A0A2T2N1W9"/>
<keyword evidence="2" id="KW-0560">Oxidoreductase</keyword>
<protein>
    <submittedName>
        <fullName evidence="3">Putative short-chain dehydrogenase</fullName>
    </submittedName>
</protein>
<evidence type="ECO:0000313" key="4">
    <source>
        <dbReference type="Proteomes" id="UP000240883"/>
    </source>
</evidence>
<name>A0A2T2N1W9_CORCC</name>
<evidence type="ECO:0000256" key="1">
    <source>
        <dbReference type="ARBA" id="ARBA00006484"/>
    </source>
</evidence>